<evidence type="ECO:0000313" key="2">
    <source>
        <dbReference type="Proteomes" id="UP000245252"/>
    </source>
</evidence>
<accession>A0A2U2DQ58</accession>
<evidence type="ECO:0000313" key="1">
    <source>
        <dbReference type="EMBL" id="PWE55444.1"/>
    </source>
</evidence>
<comment type="caution">
    <text evidence="1">The sequence shown here is derived from an EMBL/GenBank/DDBJ whole genome shotgun (WGS) entry which is preliminary data.</text>
</comment>
<name>A0A2U2DQ58_9HYPH</name>
<protein>
    <submittedName>
        <fullName evidence="1">Uncharacterized protein</fullName>
    </submittedName>
</protein>
<dbReference type="AlphaFoldDB" id="A0A2U2DQ58"/>
<reference evidence="1 2" key="1">
    <citation type="submission" date="2018-05" db="EMBL/GenBank/DDBJ databases">
        <title>The draft genome of strain NS-104.</title>
        <authorList>
            <person name="Hang P."/>
            <person name="Jiang J."/>
        </authorList>
    </citation>
    <scope>NUCLEOTIDE SEQUENCE [LARGE SCALE GENOMIC DNA]</scope>
    <source>
        <strain evidence="1 2">NS-104</strain>
    </source>
</reference>
<sequence length="87" mass="9889">MTPCLTISTVERSVTILISQFSTYQPTTATAMHLLALHDICRLFMRRLFYFTFEEGSDGIRDRDIGVVGYLGSFDHSCVTFRALFSL</sequence>
<dbReference type="EMBL" id="QFBC01000006">
    <property type="protein sequence ID" value="PWE55444.1"/>
    <property type="molecule type" value="Genomic_DNA"/>
</dbReference>
<gene>
    <name evidence="1" type="ORF">DEM27_15420</name>
</gene>
<organism evidence="1 2">
    <name type="scientific">Metarhizobium album</name>
    <dbReference type="NCBI Taxonomy" id="2182425"/>
    <lineage>
        <taxon>Bacteria</taxon>
        <taxon>Pseudomonadati</taxon>
        <taxon>Pseudomonadota</taxon>
        <taxon>Alphaproteobacteria</taxon>
        <taxon>Hyphomicrobiales</taxon>
        <taxon>Rhizobiaceae</taxon>
        <taxon>Metarhizobium</taxon>
    </lineage>
</organism>
<keyword evidence="2" id="KW-1185">Reference proteome</keyword>
<proteinExistence type="predicted"/>
<dbReference type="Proteomes" id="UP000245252">
    <property type="component" value="Unassembled WGS sequence"/>
</dbReference>